<dbReference type="EMBL" id="KV425895">
    <property type="protein sequence ID" value="KZW01170.1"/>
    <property type="molecule type" value="Genomic_DNA"/>
</dbReference>
<reference evidence="1 2" key="1">
    <citation type="journal article" date="2016" name="Mol. Biol. Evol.">
        <title>Comparative Genomics of Early-Diverging Mushroom-Forming Fungi Provides Insights into the Origins of Lignocellulose Decay Capabilities.</title>
        <authorList>
            <person name="Nagy L.G."/>
            <person name="Riley R."/>
            <person name="Tritt A."/>
            <person name="Adam C."/>
            <person name="Daum C."/>
            <person name="Floudas D."/>
            <person name="Sun H."/>
            <person name="Yadav J.S."/>
            <person name="Pangilinan J."/>
            <person name="Larsson K.H."/>
            <person name="Matsuura K."/>
            <person name="Barry K."/>
            <person name="Labutti K."/>
            <person name="Kuo R."/>
            <person name="Ohm R.A."/>
            <person name="Bhattacharya S.S."/>
            <person name="Shirouzu T."/>
            <person name="Yoshinaga Y."/>
            <person name="Martin F.M."/>
            <person name="Grigoriev I.V."/>
            <person name="Hibbett D.S."/>
        </authorList>
    </citation>
    <scope>NUCLEOTIDE SEQUENCE [LARGE SCALE GENOMIC DNA]</scope>
    <source>
        <strain evidence="1 2">HHB12029</strain>
    </source>
</reference>
<evidence type="ECO:0000313" key="2">
    <source>
        <dbReference type="Proteomes" id="UP000077266"/>
    </source>
</evidence>
<proteinExistence type="predicted"/>
<dbReference type="InParanoid" id="A0A166BHM8"/>
<name>A0A166BHM8_EXIGL</name>
<dbReference type="Proteomes" id="UP000077266">
    <property type="component" value="Unassembled WGS sequence"/>
</dbReference>
<gene>
    <name evidence="1" type="ORF">EXIGLDRAFT_87562</name>
</gene>
<evidence type="ECO:0000313" key="1">
    <source>
        <dbReference type="EMBL" id="KZW01170.1"/>
    </source>
</evidence>
<dbReference type="AlphaFoldDB" id="A0A166BHM8"/>
<keyword evidence="2" id="KW-1185">Reference proteome</keyword>
<protein>
    <submittedName>
        <fullName evidence="1">Uncharacterized protein</fullName>
    </submittedName>
</protein>
<sequence>MWHMHLGHTKSVSVCWTHWHPSAAFAMINLWPVTRLPRCRRGLNAFLFTFPLELSAMDVQRCAFYPLRNYATGRRSGQTRLPSLTRLPCTMSKL</sequence>
<accession>A0A166BHM8</accession>
<organism evidence="1 2">
    <name type="scientific">Exidia glandulosa HHB12029</name>
    <dbReference type="NCBI Taxonomy" id="1314781"/>
    <lineage>
        <taxon>Eukaryota</taxon>
        <taxon>Fungi</taxon>
        <taxon>Dikarya</taxon>
        <taxon>Basidiomycota</taxon>
        <taxon>Agaricomycotina</taxon>
        <taxon>Agaricomycetes</taxon>
        <taxon>Auriculariales</taxon>
        <taxon>Exidiaceae</taxon>
        <taxon>Exidia</taxon>
    </lineage>
</organism>